<evidence type="ECO:0000256" key="2">
    <source>
        <dbReference type="ARBA" id="ARBA00022833"/>
    </source>
</evidence>
<organism evidence="6 7">
    <name type="scientific">Fomitopsis schrenkii</name>
    <name type="common">Brown rot fungus</name>
    <dbReference type="NCBI Taxonomy" id="2126942"/>
    <lineage>
        <taxon>Eukaryota</taxon>
        <taxon>Fungi</taxon>
        <taxon>Dikarya</taxon>
        <taxon>Basidiomycota</taxon>
        <taxon>Agaricomycotina</taxon>
        <taxon>Agaricomycetes</taxon>
        <taxon>Polyporales</taxon>
        <taxon>Fomitopsis</taxon>
    </lineage>
</organism>
<evidence type="ECO:0000313" key="6">
    <source>
        <dbReference type="EMBL" id="EPT04208.1"/>
    </source>
</evidence>
<feature type="region of interest" description="Disordered" evidence="4">
    <location>
        <begin position="128"/>
        <end position="523"/>
    </location>
</feature>
<feature type="region of interest" description="Disordered" evidence="4">
    <location>
        <begin position="751"/>
        <end position="775"/>
    </location>
</feature>
<evidence type="ECO:0000256" key="4">
    <source>
        <dbReference type="SAM" id="MobiDB-lite"/>
    </source>
</evidence>
<dbReference type="EMBL" id="KE504127">
    <property type="protein sequence ID" value="EPT04208.1"/>
    <property type="molecule type" value="Genomic_DNA"/>
</dbReference>
<evidence type="ECO:0000256" key="3">
    <source>
        <dbReference type="PROSITE-ProRule" id="PRU00125"/>
    </source>
</evidence>
<feature type="region of interest" description="Disordered" evidence="4">
    <location>
        <begin position="21"/>
        <end position="113"/>
    </location>
</feature>
<dbReference type="OrthoDB" id="1112565at2759"/>
<proteinExistence type="predicted"/>
<feature type="region of interest" description="Disordered" evidence="4">
    <location>
        <begin position="800"/>
        <end position="844"/>
    </location>
</feature>
<feature type="compositionally biased region" description="Basic and acidic residues" evidence="4">
    <location>
        <begin position="67"/>
        <end position="80"/>
    </location>
</feature>
<feature type="compositionally biased region" description="Low complexity" evidence="4">
    <location>
        <begin position="436"/>
        <end position="448"/>
    </location>
</feature>
<feature type="compositionally biased region" description="Low complexity" evidence="4">
    <location>
        <begin position="636"/>
        <end position="646"/>
    </location>
</feature>
<feature type="compositionally biased region" description="Polar residues" evidence="4">
    <location>
        <begin position="376"/>
        <end position="390"/>
    </location>
</feature>
<evidence type="ECO:0000256" key="1">
    <source>
        <dbReference type="ARBA" id="ARBA00022723"/>
    </source>
</evidence>
<feature type="compositionally biased region" description="Polar residues" evidence="4">
    <location>
        <begin position="243"/>
        <end position="261"/>
    </location>
</feature>
<dbReference type="PROSITE" id="PS50023">
    <property type="entry name" value="LIM_DOMAIN_2"/>
    <property type="match status" value="1"/>
</dbReference>
<feature type="compositionally biased region" description="Polar residues" evidence="4">
    <location>
        <begin position="307"/>
        <end position="324"/>
    </location>
</feature>
<dbReference type="GO" id="GO:0046872">
    <property type="term" value="F:metal ion binding"/>
    <property type="evidence" value="ECO:0007669"/>
    <property type="project" value="UniProtKB-KW"/>
</dbReference>
<reference evidence="6 7" key="1">
    <citation type="journal article" date="2012" name="Science">
        <title>The Paleozoic origin of enzymatic lignin decomposition reconstructed from 31 fungal genomes.</title>
        <authorList>
            <person name="Floudas D."/>
            <person name="Binder M."/>
            <person name="Riley R."/>
            <person name="Barry K."/>
            <person name="Blanchette R.A."/>
            <person name="Henrissat B."/>
            <person name="Martinez A.T."/>
            <person name="Otillar R."/>
            <person name="Spatafora J.W."/>
            <person name="Yadav J.S."/>
            <person name="Aerts A."/>
            <person name="Benoit I."/>
            <person name="Boyd A."/>
            <person name="Carlson A."/>
            <person name="Copeland A."/>
            <person name="Coutinho P.M."/>
            <person name="de Vries R.P."/>
            <person name="Ferreira P."/>
            <person name="Findley K."/>
            <person name="Foster B."/>
            <person name="Gaskell J."/>
            <person name="Glotzer D."/>
            <person name="Gorecki P."/>
            <person name="Heitman J."/>
            <person name="Hesse C."/>
            <person name="Hori C."/>
            <person name="Igarashi K."/>
            <person name="Jurgens J.A."/>
            <person name="Kallen N."/>
            <person name="Kersten P."/>
            <person name="Kohler A."/>
            <person name="Kuees U."/>
            <person name="Kumar T.K.A."/>
            <person name="Kuo A."/>
            <person name="LaButti K."/>
            <person name="Larrondo L.F."/>
            <person name="Lindquist E."/>
            <person name="Ling A."/>
            <person name="Lombard V."/>
            <person name="Lucas S."/>
            <person name="Lundell T."/>
            <person name="Martin R."/>
            <person name="McLaughlin D.J."/>
            <person name="Morgenstern I."/>
            <person name="Morin E."/>
            <person name="Murat C."/>
            <person name="Nagy L.G."/>
            <person name="Nolan M."/>
            <person name="Ohm R.A."/>
            <person name="Patyshakuliyeva A."/>
            <person name="Rokas A."/>
            <person name="Ruiz-Duenas F.J."/>
            <person name="Sabat G."/>
            <person name="Salamov A."/>
            <person name="Samejima M."/>
            <person name="Schmutz J."/>
            <person name="Slot J.C."/>
            <person name="St John F."/>
            <person name="Stenlid J."/>
            <person name="Sun H."/>
            <person name="Sun S."/>
            <person name="Syed K."/>
            <person name="Tsang A."/>
            <person name="Wiebenga A."/>
            <person name="Young D."/>
            <person name="Pisabarro A."/>
            <person name="Eastwood D.C."/>
            <person name="Martin F."/>
            <person name="Cullen D."/>
            <person name="Grigoriev I.V."/>
            <person name="Hibbett D.S."/>
        </authorList>
    </citation>
    <scope>NUCLEOTIDE SEQUENCE</scope>
    <source>
        <strain evidence="7">FP-58527</strain>
    </source>
</reference>
<gene>
    <name evidence="6" type="ORF">FOMPIDRAFT_148691</name>
</gene>
<accession>S8EJ19</accession>
<feature type="compositionally biased region" description="Basic and acidic residues" evidence="4">
    <location>
        <begin position="325"/>
        <end position="343"/>
    </location>
</feature>
<feature type="compositionally biased region" description="Polar residues" evidence="4">
    <location>
        <begin position="287"/>
        <end position="297"/>
    </location>
</feature>
<evidence type="ECO:0000313" key="7">
    <source>
        <dbReference type="Proteomes" id="UP000015241"/>
    </source>
</evidence>
<keyword evidence="2 3" id="KW-0862">Zinc</keyword>
<keyword evidence="1 3" id="KW-0479">Metal-binding</keyword>
<feature type="compositionally biased region" description="Basic and acidic residues" evidence="4">
    <location>
        <begin position="150"/>
        <end position="161"/>
    </location>
</feature>
<dbReference type="HOGENOM" id="CLU_003767_0_0_1"/>
<dbReference type="STRING" id="743788.S8EJ19"/>
<dbReference type="eggNOG" id="ENOG502S54T">
    <property type="taxonomic scope" value="Eukaryota"/>
</dbReference>
<dbReference type="InterPro" id="IPR001781">
    <property type="entry name" value="Znf_LIM"/>
</dbReference>
<protein>
    <recommendedName>
        <fullName evidence="5">LIM zinc-binding domain-containing protein</fullName>
    </recommendedName>
</protein>
<feature type="domain" description="LIM zinc-binding" evidence="5">
    <location>
        <begin position="526"/>
        <end position="604"/>
    </location>
</feature>
<dbReference type="Proteomes" id="UP000015241">
    <property type="component" value="Unassembled WGS sequence"/>
</dbReference>
<dbReference type="GO" id="GO:0030695">
    <property type="term" value="F:GTPase regulator activity"/>
    <property type="evidence" value="ECO:0007669"/>
    <property type="project" value="UniProtKB-ARBA"/>
</dbReference>
<dbReference type="Gene3D" id="2.10.110.10">
    <property type="entry name" value="Cysteine Rich Protein"/>
    <property type="match status" value="2"/>
</dbReference>
<keyword evidence="3" id="KW-0440">LIM domain</keyword>
<name>S8EJ19_FOMSC</name>
<dbReference type="InParanoid" id="S8EJ19"/>
<feature type="compositionally biased region" description="Polar residues" evidence="4">
    <location>
        <begin position="805"/>
        <end position="814"/>
    </location>
</feature>
<feature type="compositionally biased region" description="Polar residues" evidence="4">
    <location>
        <begin position="103"/>
        <end position="112"/>
    </location>
</feature>
<feature type="compositionally biased region" description="Low complexity" evidence="4">
    <location>
        <begin position="620"/>
        <end position="629"/>
    </location>
</feature>
<keyword evidence="7" id="KW-1185">Reference proteome</keyword>
<feature type="compositionally biased region" description="Polar residues" evidence="4">
    <location>
        <begin position="409"/>
        <end position="427"/>
    </location>
</feature>
<sequence>MVDLLGKPCCADCFDTCLTRSNKNTPQKAGRRDDVPSSNLGGTRRREREREGSPALEELEQRLGIVRSRESTPAKDDRPIRSPTGLKSPTLTPVRGPLVSRYTPGNSGSVDNSPIAERLAARIRADSFPSLGSSPAMQSTATQRTYNKFKSPEPEAPDRDGSPLSSRRLSRYRSPEPEEALGDGSPVTRRTYNRFRSPEPDVFGSSPISRATGSPRYGSPSATSKQPTEEAIEEMKQRFLRQASPSPASGHTTPNKTSAETITPKRRSRSRARSSVADENGVLRPSFTGTTTGSGMETVSRIPRKSGTPSLRKSPSVGSLQTSVRQDKTGETDYTLRRDRTGDDEVESLLGEKVPTGNLIDVSTSPQESDADWPRSKSTGPMSDIPTTLDTSHDSEEMDLGTIKGLGIRSTTSRTDLNSVFDQSMPSTPDLGSEFSDTTSTTHSSSAPSTPPSLSPPSRRTSNYVYSSSKHDVTPIKSQTIGSTAGSGARRSRASDALSSTTPTPKSKTLPSGVNVPSPTPLSPEARCARCNLPLFTTKHGGKFVTVPEEPSSSGVPPKTYHTACFRCKVCDGPFEEREGGRAVFVRGQDGACHVECAPPEKVKVHRFSSSIPKPNFPASTSTTPLSTSRAQNTGSYSTREPPSSSRYERPPPSAPAATTTFTFPKFGGGVSCPGCSASVSPMERGVVPGPQGTRWHANCLLCGGKEAKGRRKEEGKPGCGKKLDSAAKTDCDGRVWCRECLLLLPASMRTPTSPTRSPVMPSNTGNRGVAPQNTGTTTLARQFTGLGGSDAALMRQLTGGGLSPTRQLSSSPTKMYDGPRPGARYPRPKSVTGIRSTKSDGEGRGMFLVRQLTGGR</sequence>
<dbReference type="AlphaFoldDB" id="S8EJ19"/>
<evidence type="ECO:0000259" key="5">
    <source>
        <dbReference type="PROSITE" id="PS50023"/>
    </source>
</evidence>
<feature type="compositionally biased region" description="Polar residues" evidence="4">
    <location>
        <begin position="130"/>
        <end position="148"/>
    </location>
</feature>
<feature type="region of interest" description="Disordered" evidence="4">
    <location>
        <begin position="608"/>
        <end position="661"/>
    </location>
</feature>
<feature type="compositionally biased region" description="Low complexity" evidence="4">
    <location>
        <begin position="482"/>
        <end position="512"/>
    </location>
</feature>